<dbReference type="AlphaFoldDB" id="A0A836C3B0"/>
<feature type="region of interest" description="Disordered" evidence="1">
    <location>
        <begin position="63"/>
        <end position="96"/>
    </location>
</feature>
<proteinExistence type="predicted"/>
<dbReference type="InterPro" id="IPR007263">
    <property type="entry name" value="DCC1-like"/>
</dbReference>
<dbReference type="SUPFAM" id="SSF54631">
    <property type="entry name" value="CBS-domain pair"/>
    <property type="match status" value="1"/>
</dbReference>
<dbReference type="PANTHER" id="PTHR34290">
    <property type="entry name" value="SI:CH73-390P7.2"/>
    <property type="match status" value="1"/>
</dbReference>
<dbReference type="InterPro" id="IPR046342">
    <property type="entry name" value="CBS_dom_sf"/>
</dbReference>
<dbReference type="Pfam" id="PF04134">
    <property type="entry name" value="DCC1-like"/>
    <property type="match status" value="1"/>
</dbReference>
<evidence type="ECO:0000313" key="3">
    <source>
        <dbReference type="Proteomes" id="UP000612055"/>
    </source>
</evidence>
<sequence length="794" mass="80199">MRRIFRCKSTAADEDALQSSPRRSNSERFLGAALLQGPGIQPSSGSVTGATPVAGRRRRLSIATYNDEQDDSAHTSGAGADANRLSEPSTRRVATNPNMPLIEVMLNNSVATLEPTATVAEAQLPSSYYAVTGPEATVAHTAGLMSADPNVSCVVVVASSTEVHVMDRQAVDRVCRYSHAPTTDTVGAFLRGCPPCATVGPEASVAAAGGVLLQRGGDFLPIMAEGHFMGLLGRTEVAAILLGDGCAVDPGVMEGVGAGGVPALPDLGSAAAAAVAAGAMAGAADATAALALTPTAARPAFSVCSDPGPSPWSDRYVPLNAEELEALMQAPPPAGSSPRSGTGAGVPPHPAALPPLNELSLAALALGAGGATPADAASLQMAVHQQVLLQQAAAAAAAAASKAGGSPHHSMAHAHSPSPLGVGVGVVAGVAAVGVSVSAAAAASASATGKPWDSNPSSNFSTSVQRALIAEDEEVTFPATFDHSAAASSHGNGNGQTQAHGAAAASGRATAGHHHPATGSVDTAQVSPAEALRSTADPTKSGWDMSMLDNVDDAMDVLQLVGKSVNAEAVGRQLLGDVMGGAAGASAGAQWMFKYLYDGDCAVCRTFQAMLEKLDHGVGKVAFVDISQGFNALDHAGINYKAAMETIHILSANGQVFKGVTAVIKLLAAVDAEWAANLGALPTVLPLLSLAYLLISKNRHHISGAWAQILKATHIDTAVFGRDILGGMRMPEPPRGLGGLGLGLGPPRPSRTGFSADSLQGQPLMVPVPIRVEDGSRRSLHSHQILNPQPSGGI</sequence>
<dbReference type="PANTHER" id="PTHR34290:SF2">
    <property type="entry name" value="OS04G0668800 PROTEIN"/>
    <property type="match status" value="1"/>
</dbReference>
<feature type="compositionally biased region" description="Polar residues" evidence="1">
    <location>
        <begin position="86"/>
        <end position="96"/>
    </location>
</feature>
<feature type="compositionally biased region" description="Low complexity" evidence="1">
    <location>
        <begin position="495"/>
        <end position="510"/>
    </location>
</feature>
<organism evidence="2 3">
    <name type="scientific">Edaphochlamys debaryana</name>
    <dbReference type="NCBI Taxonomy" id="47281"/>
    <lineage>
        <taxon>Eukaryota</taxon>
        <taxon>Viridiplantae</taxon>
        <taxon>Chlorophyta</taxon>
        <taxon>core chlorophytes</taxon>
        <taxon>Chlorophyceae</taxon>
        <taxon>CS clade</taxon>
        <taxon>Chlamydomonadales</taxon>
        <taxon>Chlamydomonadales incertae sedis</taxon>
        <taxon>Edaphochlamys</taxon>
    </lineage>
</organism>
<keyword evidence="3" id="KW-1185">Reference proteome</keyword>
<name>A0A836C3B0_9CHLO</name>
<accession>A0A836C3B0</accession>
<dbReference type="InterPro" id="IPR044691">
    <property type="entry name" value="DCC1_Trx"/>
</dbReference>
<dbReference type="Proteomes" id="UP000612055">
    <property type="component" value="Unassembled WGS sequence"/>
</dbReference>
<dbReference type="Gene3D" id="3.10.580.10">
    <property type="entry name" value="CBS-domain"/>
    <property type="match status" value="1"/>
</dbReference>
<reference evidence="2" key="1">
    <citation type="journal article" date="2020" name="bioRxiv">
        <title>Comparative genomics of Chlamydomonas.</title>
        <authorList>
            <person name="Craig R.J."/>
            <person name="Hasan A.R."/>
            <person name="Ness R.W."/>
            <person name="Keightley P.D."/>
        </authorList>
    </citation>
    <scope>NUCLEOTIDE SEQUENCE</scope>
    <source>
        <strain evidence="2">CCAP 11/70</strain>
    </source>
</reference>
<comment type="caution">
    <text evidence="2">The sequence shown here is derived from an EMBL/GenBank/DDBJ whole genome shotgun (WGS) entry which is preliminary data.</text>
</comment>
<dbReference type="OrthoDB" id="548311at2759"/>
<feature type="region of interest" description="Disordered" evidence="1">
    <location>
        <begin position="484"/>
        <end position="543"/>
    </location>
</feature>
<evidence type="ECO:0000256" key="1">
    <source>
        <dbReference type="SAM" id="MobiDB-lite"/>
    </source>
</evidence>
<evidence type="ECO:0008006" key="4">
    <source>
        <dbReference type="Google" id="ProtNLM"/>
    </source>
</evidence>
<gene>
    <name evidence="2" type="ORF">HYH03_004363</name>
</gene>
<protein>
    <recommendedName>
        <fullName evidence="4">CBS domain-containing protein</fullName>
    </recommendedName>
</protein>
<evidence type="ECO:0000313" key="2">
    <source>
        <dbReference type="EMBL" id="KAG2497623.1"/>
    </source>
</evidence>
<dbReference type="EMBL" id="JAEHOE010000013">
    <property type="protein sequence ID" value="KAG2497623.1"/>
    <property type="molecule type" value="Genomic_DNA"/>
</dbReference>
<feature type="region of interest" description="Disordered" evidence="1">
    <location>
        <begin position="329"/>
        <end position="352"/>
    </location>
</feature>
<dbReference type="GO" id="GO:0015035">
    <property type="term" value="F:protein-disulfide reductase activity"/>
    <property type="evidence" value="ECO:0007669"/>
    <property type="project" value="InterPro"/>
</dbReference>